<keyword evidence="9" id="KW-1185">Reference proteome</keyword>
<protein>
    <recommendedName>
        <fullName evidence="6">Succinate dehydrogenase assembly factor 3</fullName>
        <shortName evidence="6">SDH assembly factor 3</shortName>
        <shortName evidence="6">SDHAF3</shortName>
    </recommendedName>
</protein>
<dbReference type="OrthoDB" id="278329at2759"/>
<dbReference type="PANTHER" id="PTHR13137:SF6">
    <property type="entry name" value="SUCCINATE DEHYDROGENASE ASSEMBLY FACTOR 3, MITOCHONDRIAL"/>
    <property type="match status" value="1"/>
</dbReference>
<proteinExistence type="inferred from homology"/>
<reference evidence="8 9" key="1">
    <citation type="journal article" date="2015" name="Front. Microbiol.">
        <title>Genome sequence of the plant growth promoting endophytic yeast Rhodotorula graminis WP1.</title>
        <authorList>
            <person name="Firrincieli A."/>
            <person name="Otillar R."/>
            <person name="Salamov A."/>
            <person name="Schmutz J."/>
            <person name="Khan Z."/>
            <person name="Redman R.S."/>
            <person name="Fleck N.D."/>
            <person name="Lindquist E."/>
            <person name="Grigoriev I.V."/>
            <person name="Doty S.L."/>
        </authorList>
    </citation>
    <scope>NUCLEOTIDE SEQUENCE [LARGE SCALE GENOMIC DNA]</scope>
    <source>
        <strain evidence="8 9">WP1</strain>
    </source>
</reference>
<evidence type="ECO:0000256" key="3">
    <source>
        <dbReference type="ARBA" id="ARBA00022946"/>
    </source>
</evidence>
<comment type="subcellular location">
    <subcellularLocation>
        <location evidence="1 6">Mitochondrion matrix</location>
    </subcellularLocation>
</comment>
<dbReference type="RefSeq" id="XP_018269088.1">
    <property type="nucleotide sequence ID" value="XM_018417767.1"/>
</dbReference>
<evidence type="ECO:0000313" key="8">
    <source>
        <dbReference type="EMBL" id="KPV73039.1"/>
    </source>
</evidence>
<comment type="function">
    <text evidence="6">Plays an essential role in the assembly of succinate dehydrogenase (SDH), an enzyme complex (also referred to as respiratory complex II) that is a component of both the tricarboxylic acid (TCA) cycle and the mitochondrial electron transport chain, and which couples the oxidation of succinate to fumarate with the reduction of ubiquinone (coenzyme Q) to ubiquinol. Promotes maturation of the iron-sulfur protein subunit of the SDH catalytic dimer, protecting it from the deleterious effects of oxidants. May act together with SDHAF1.</text>
</comment>
<keyword evidence="3" id="KW-0809">Transit peptide</keyword>
<comment type="similarity">
    <text evidence="2 6">Belongs to the complex I LYR family. SDHAF3 subfamily.</text>
</comment>
<dbReference type="OMA" id="YQIHELM"/>
<keyword evidence="4 6" id="KW-0496">Mitochondrion</keyword>
<keyword evidence="5 6" id="KW-0143">Chaperone</keyword>
<dbReference type="GeneID" id="28978215"/>
<dbReference type="PANTHER" id="PTHR13137">
    <property type="entry name" value="DC11 ACN9 HOMOLOG"/>
    <property type="match status" value="1"/>
</dbReference>
<dbReference type="CDD" id="cd20270">
    <property type="entry name" value="Complex1_LYR_SDHAF3_LYRM10"/>
    <property type="match status" value="1"/>
</dbReference>
<sequence length="202" mass="22141">MAFRASTRLLAAGVQGLSPNATAELAAELLPPLPLYRRLLRVHRKVLPAELRIFGDDYVKAEFRRTRSTDNPLHIVGFLSEWKKYLDYHEAQLPGAAPQRGATAEVEEAVRRERVDEMSRAKPGKALDPSILETLSADQIGQLYELFSATKDVYLSPEELEQKLAAEGHGQEGIPAGSVLPDLGQATRIGGEGKGEGEGEKR</sequence>
<dbReference type="Proteomes" id="UP000053890">
    <property type="component" value="Unassembled WGS sequence"/>
</dbReference>
<evidence type="ECO:0000256" key="7">
    <source>
        <dbReference type="SAM" id="MobiDB-lite"/>
    </source>
</evidence>
<gene>
    <name evidence="8" type="ORF">RHOBADRAFT_55279</name>
</gene>
<organism evidence="8 9">
    <name type="scientific">Rhodotorula graminis (strain WP1)</name>
    <dbReference type="NCBI Taxonomy" id="578459"/>
    <lineage>
        <taxon>Eukaryota</taxon>
        <taxon>Fungi</taxon>
        <taxon>Dikarya</taxon>
        <taxon>Basidiomycota</taxon>
        <taxon>Pucciniomycotina</taxon>
        <taxon>Microbotryomycetes</taxon>
        <taxon>Sporidiobolales</taxon>
        <taxon>Sporidiobolaceae</taxon>
        <taxon>Rhodotorula</taxon>
    </lineage>
</organism>
<dbReference type="GO" id="GO:0034553">
    <property type="term" value="P:mitochondrial respiratory chain complex II assembly"/>
    <property type="evidence" value="ECO:0007669"/>
    <property type="project" value="UniProtKB-UniRule"/>
</dbReference>
<dbReference type="GO" id="GO:0006105">
    <property type="term" value="P:succinate metabolic process"/>
    <property type="evidence" value="ECO:0007669"/>
    <property type="project" value="TreeGrafter"/>
</dbReference>
<evidence type="ECO:0000313" key="9">
    <source>
        <dbReference type="Proteomes" id="UP000053890"/>
    </source>
</evidence>
<dbReference type="GO" id="GO:0005758">
    <property type="term" value="C:mitochondrial intermembrane space"/>
    <property type="evidence" value="ECO:0007669"/>
    <property type="project" value="TreeGrafter"/>
</dbReference>
<dbReference type="InterPro" id="IPR008381">
    <property type="entry name" value="SDHAF3/Sdh7"/>
</dbReference>
<dbReference type="EMBL" id="KQ474084">
    <property type="protein sequence ID" value="KPV73039.1"/>
    <property type="molecule type" value="Genomic_DNA"/>
</dbReference>
<evidence type="ECO:0000256" key="1">
    <source>
        <dbReference type="ARBA" id="ARBA00004305"/>
    </source>
</evidence>
<dbReference type="GO" id="GO:0005759">
    <property type="term" value="C:mitochondrial matrix"/>
    <property type="evidence" value="ECO:0007669"/>
    <property type="project" value="UniProtKB-SubCell"/>
</dbReference>
<feature type="region of interest" description="Disordered" evidence="7">
    <location>
        <begin position="168"/>
        <end position="202"/>
    </location>
</feature>
<evidence type="ECO:0000256" key="5">
    <source>
        <dbReference type="ARBA" id="ARBA00023186"/>
    </source>
</evidence>
<feature type="compositionally biased region" description="Basic and acidic residues" evidence="7">
    <location>
        <begin position="191"/>
        <end position="202"/>
    </location>
</feature>
<evidence type="ECO:0000256" key="6">
    <source>
        <dbReference type="RuleBase" id="RU368039"/>
    </source>
</evidence>
<dbReference type="Pfam" id="PF13233">
    <property type="entry name" value="Complex1_LYR_2"/>
    <property type="match status" value="1"/>
</dbReference>
<accession>A0A0P9F0R7</accession>
<dbReference type="AlphaFoldDB" id="A0A0P9F0R7"/>
<evidence type="ECO:0000256" key="4">
    <source>
        <dbReference type="ARBA" id="ARBA00023128"/>
    </source>
</evidence>
<comment type="subunit">
    <text evidence="6">Interacts with the iron-sulfur protein subunit within the SDH catalytic dimer.</text>
</comment>
<dbReference type="STRING" id="578459.A0A0P9F0R7"/>
<evidence type="ECO:0000256" key="2">
    <source>
        <dbReference type="ARBA" id="ARBA00006020"/>
    </source>
</evidence>
<name>A0A0P9F0R7_RHOGW</name>